<gene>
    <name evidence="1" type="ORF">COT49_01930</name>
</gene>
<organism evidence="1 2">
    <name type="scientific">candidate division WWE3 bacterium CG08_land_8_20_14_0_20_40_13</name>
    <dbReference type="NCBI Taxonomy" id="1975084"/>
    <lineage>
        <taxon>Bacteria</taxon>
        <taxon>Katanobacteria</taxon>
    </lineage>
</organism>
<reference evidence="2" key="1">
    <citation type="submission" date="2017-09" db="EMBL/GenBank/DDBJ databases">
        <title>Depth-based differentiation of microbial function through sediment-hosted aquifers and enrichment of novel symbionts in the deep terrestrial subsurface.</title>
        <authorList>
            <person name="Probst A.J."/>
            <person name="Ladd B."/>
            <person name="Jarett J.K."/>
            <person name="Geller-Mcgrath D.E."/>
            <person name="Sieber C.M.K."/>
            <person name="Emerson J.B."/>
            <person name="Anantharaman K."/>
            <person name="Thomas B.C."/>
            <person name="Malmstrom R."/>
            <person name="Stieglmeier M."/>
            <person name="Klingl A."/>
            <person name="Woyke T."/>
            <person name="Ryan C.M."/>
            <person name="Banfield J.F."/>
        </authorList>
    </citation>
    <scope>NUCLEOTIDE SEQUENCE [LARGE SCALE GENOMIC DNA]</scope>
</reference>
<dbReference type="Proteomes" id="UP000230340">
    <property type="component" value="Unassembled WGS sequence"/>
</dbReference>
<evidence type="ECO:0000313" key="2">
    <source>
        <dbReference type="Proteomes" id="UP000230340"/>
    </source>
</evidence>
<sequence>MIFKKIFYARKINSFVLGLVLGCLIVGVYSTARAYMTGQKTLGASVVRTGSLDLKVTPETKLFDFSGLVPGETTGEEKITLENTGDVALEYRISAQPATADDNNDLLKALKVKTNEYAKDGTLLVTHYGRSTKYLSDLTNSAVTEIIPAGEKRDLGIELSLSSTVGNEIAGKSTNFNFVIDAVQQGGSF</sequence>
<protein>
    <recommendedName>
        <fullName evidence="3">Camelysin metallo-endopeptidase</fullName>
    </recommendedName>
</protein>
<dbReference type="EMBL" id="PEYT01000014">
    <property type="protein sequence ID" value="PIS23111.1"/>
    <property type="molecule type" value="Genomic_DNA"/>
</dbReference>
<accession>A0A2H0XE29</accession>
<proteinExistence type="predicted"/>
<dbReference type="AlphaFoldDB" id="A0A2H0XE29"/>
<name>A0A2H0XE29_UNCKA</name>
<evidence type="ECO:0000313" key="1">
    <source>
        <dbReference type="EMBL" id="PIS23111.1"/>
    </source>
</evidence>
<comment type="caution">
    <text evidence="1">The sequence shown here is derived from an EMBL/GenBank/DDBJ whole genome shotgun (WGS) entry which is preliminary data.</text>
</comment>
<dbReference type="PROSITE" id="PS51257">
    <property type="entry name" value="PROKAR_LIPOPROTEIN"/>
    <property type="match status" value="1"/>
</dbReference>
<evidence type="ECO:0008006" key="3">
    <source>
        <dbReference type="Google" id="ProtNLM"/>
    </source>
</evidence>